<dbReference type="EMBL" id="JAKZFC010000001">
    <property type="protein sequence ID" value="MCH7320845.1"/>
    <property type="molecule type" value="Genomic_DNA"/>
</dbReference>
<proteinExistence type="predicted"/>
<keyword evidence="1" id="KW-0472">Membrane</keyword>
<accession>A0ABS9U9X5</accession>
<keyword evidence="1" id="KW-1133">Transmembrane helix</keyword>
<organism evidence="2 3">
    <name type="scientific">Solibacillus palustris</name>
    <dbReference type="NCBI Taxonomy" id="2908203"/>
    <lineage>
        <taxon>Bacteria</taxon>
        <taxon>Bacillati</taxon>
        <taxon>Bacillota</taxon>
        <taxon>Bacilli</taxon>
        <taxon>Bacillales</taxon>
        <taxon>Caryophanaceae</taxon>
        <taxon>Solibacillus</taxon>
    </lineage>
</organism>
<reference evidence="2 3" key="1">
    <citation type="submission" date="2022-03" db="EMBL/GenBank/DDBJ databases">
        <authorList>
            <person name="Jo J.-H."/>
            <person name="Im W.-T."/>
        </authorList>
    </citation>
    <scope>NUCLEOTIDE SEQUENCE [LARGE SCALE GENOMIC DNA]</scope>
    <source>
        <strain evidence="2 3">MA9</strain>
    </source>
</reference>
<evidence type="ECO:0000313" key="2">
    <source>
        <dbReference type="EMBL" id="MCH7320845.1"/>
    </source>
</evidence>
<sequence>MYAEWILLFNFLINVALLKFIEAMTSSTIPIWRLVVSAFSSALIAIVFYGHILSIFLCFIVLIGIAYSFRFTALLLYGRWLVVATLLVGGLLTALQPLLSSDAFFVYILLCVGIVCSSLLAFKLGWMKKLQQIVQQRFITPCTAQFLHEQWELVAYIDTGNECVEPISLAPVHFIAFDAVQSSMTPELRNGLLAWDEARPYELSMFATQHQKYIRMVAISTVQKTTTFVPAFRMTLTIHEHTYVNHYVVFTKSATKFPQSAHLIAHVSVLTNS</sequence>
<evidence type="ECO:0000256" key="1">
    <source>
        <dbReference type="SAM" id="Phobius"/>
    </source>
</evidence>
<feature type="transmembrane region" description="Helical" evidence="1">
    <location>
        <begin position="7"/>
        <end position="32"/>
    </location>
</feature>
<dbReference type="InterPro" id="IPR005081">
    <property type="entry name" value="SpoIIGA"/>
</dbReference>
<name>A0ABS9U9X5_9BACL</name>
<feature type="transmembrane region" description="Helical" evidence="1">
    <location>
        <begin position="104"/>
        <end position="122"/>
    </location>
</feature>
<dbReference type="RefSeq" id="WP_241367896.1">
    <property type="nucleotide sequence ID" value="NZ_JAKZFC010000001.1"/>
</dbReference>
<dbReference type="Pfam" id="PF03419">
    <property type="entry name" value="Peptidase_U4"/>
    <property type="match status" value="1"/>
</dbReference>
<comment type="caution">
    <text evidence="2">The sequence shown here is derived from an EMBL/GenBank/DDBJ whole genome shotgun (WGS) entry which is preliminary data.</text>
</comment>
<feature type="transmembrane region" description="Helical" evidence="1">
    <location>
        <begin position="38"/>
        <end position="65"/>
    </location>
</feature>
<evidence type="ECO:0000313" key="3">
    <source>
        <dbReference type="Proteomes" id="UP001316087"/>
    </source>
</evidence>
<feature type="transmembrane region" description="Helical" evidence="1">
    <location>
        <begin position="77"/>
        <end position="98"/>
    </location>
</feature>
<keyword evidence="3" id="KW-1185">Reference proteome</keyword>
<keyword evidence="1" id="KW-0812">Transmembrane</keyword>
<dbReference type="Proteomes" id="UP001316087">
    <property type="component" value="Unassembled WGS sequence"/>
</dbReference>
<gene>
    <name evidence="2" type="ORF">LZ480_02995</name>
</gene>
<protein>
    <submittedName>
        <fullName evidence="2">Sigma-E processing peptidase SpoIIGA</fullName>
    </submittedName>
</protein>